<reference evidence="1 2" key="1">
    <citation type="submission" date="2012-10" db="EMBL/GenBank/DDBJ databases">
        <authorList>
            <person name="Harkins D.M."/>
            <person name="Durkin A.S."/>
            <person name="Brinkac L.M."/>
            <person name="Haft D.H."/>
            <person name="Selengut J.D."/>
            <person name="Sanka R."/>
            <person name="DePew J."/>
            <person name="Purushe J."/>
            <person name="Whelen A.C."/>
            <person name="Vinetz J.M."/>
            <person name="Sutton G.G."/>
            <person name="Nierman W.C."/>
            <person name="Fouts D.E."/>
        </authorList>
    </citation>
    <scope>NUCLEOTIDE SEQUENCE [LARGE SCALE GENOMIC DNA]</scope>
    <source>
        <strain evidence="1 2">2006001853</strain>
    </source>
</reference>
<name>A0A828Z616_9LEPT</name>
<dbReference type="Proteomes" id="UP000001338">
    <property type="component" value="Unassembled WGS sequence"/>
</dbReference>
<organism evidence="1 2">
    <name type="scientific">Leptospira weilii str. 2006001853</name>
    <dbReference type="NCBI Taxonomy" id="1001589"/>
    <lineage>
        <taxon>Bacteria</taxon>
        <taxon>Pseudomonadati</taxon>
        <taxon>Spirochaetota</taxon>
        <taxon>Spirochaetia</taxon>
        <taxon>Leptospirales</taxon>
        <taxon>Leptospiraceae</taxon>
        <taxon>Leptospira</taxon>
    </lineage>
</organism>
<sequence>MNGSIVCISVREESNLNQDLRDKNQEFVDITPHVCNRASGHRFRLTL</sequence>
<evidence type="ECO:0000313" key="2">
    <source>
        <dbReference type="Proteomes" id="UP000001338"/>
    </source>
</evidence>
<proteinExistence type="predicted"/>
<dbReference type="AlphaFoldDB" id="A0A828Z616"/>
<gene>
    <name evidence="1" type="ORF">LEP1GSC036_0190</name>
</gene>
<dbReference type="EMBL" id="AFLV02000020">
    <property type="protein sequence ID" value="EKR65411.1"/>
    <property type="molecule type" value="Genomic_DNA"/>
</dbReference>
<protein>
    <submittedName>
        <fullName evidence="1">Uncharacterized protein</fullName>
    </submittedName>
</protein>
<comment type="caution">
    <text evidence="1">The sequence shown here is derived from an EMBL/GenBank/DDBJ whole genome shotgun (WGS) entry which is preliminary data.</text>
</comment>
<evidence type="ECO:0000313" key="1">
    <source>
        <dbReference type="EMBL" id="EKR65411.1"/>
    </source>
</evidence>
<accession>A0A828Z616</accession>